<name>A0A8S1K065_PARPR</name>
<feature type="compositionally biased region" description="Low complexity" evidence="1">
    <location>
        <begin position="33"/>
        <end position="42"/>
    </location>
</feature>
<evidence type="ECO:0000256" key="1">
    <source>
        <dbReference type="SAM" id="MobiDB-lite"/>
    </source>
</evidence>
<reference evidence="2" key="1">
    <citation type="submission" date="2021-01" db="EMBL/GenBank/DDBJ databases">
        <authorList>
            <consortium name="Genoscope - CEA"/>
            <person name="William W."/>
        </authorList>
    </citation>
    <scope>NUCLEOTIDE SEQUENCE</scope>
</reference>
<dbReference type="Proteomes" id="UP000688137">
    <property type="component" value="Unassembled WGS sequence"/>
</dbReference>
<keyword evidence="3" id="KW-1185">Reference proteome</keyword>
<feature type="compositionally biased region" description="Basic and acidic residues" evidence="1">
    <location>
        <begin position="21"/>
        <end position="31"/>
    </location>
</feature>
<dbReference type="OMA" id="PYLNHIY"/>
<dbReference type="PROSITE" id="PS51450">
    <property type="entry name" value="LRR"/>
    <property type="match status" value="1"/>
</dbReference>
<dbReference type="InterPro" id="IPR001611">
    <property type="entry name" value="Leu-rich_rpt"/>
</dbReference>
<evidence type="ECO:0000313" key="3">
    <source>
        <dbReference type="Proteomes" id="UP000688137"/>
    </source>
</evidence>
<comment type="caution">
    <text evidence="2">The sequence shown here is derived from an EMBL/GenBank/DDBJ whole genome shotgun (WGS) entry which is preliminary data.</text>
</comment>
<dbReference type="AlphaFoldDB" id="A0A8S1K065"/>
<gene>
    <name evidence="2" type="ORF">PPRIM_AZ9-3.1.T0120219</name>
</gene>
<organism evidence="2 3">
    <name type="scientific">Paramecium primaurelia</name>
    <dbReference type="NCBI Taxonomy" id="5886"/>
    <lineage>
        <taxon>Eukaryota</taxon>
        <taxon>Sar</taxon>
        <taxon>Alveolata</taxon>
        <taxon>Ciliophora</taxon>
        <taxon>Intramacronucleata</taxon>
        <taxon>Oligohymenophorea</taxon>
        <taxon>Peniculida</taxon>
        <taxon>Parameciidae</taxon>
        <taxon>Paramecium</taxon>
    </lineage>
</organism>
<sequence>MRRTTQTQQPTLFDQIISQTNKDEQSQEKQSKQSKVNQSQQSTYNKKSLHNLQEIVYQKAFDYQEYKQSLRYNNKNLKKIVLQNINNPHEKLIQSLIKYPLSSLEELTLENVEVTDSQFQIFQQKGGLSKCFPNLTHLTLNCPIMTSLSINYLFQGIQTLQHLDLSNTQIDNQGIYNLCQLKWPFLINFIIQWCSRIDNLDELGENAENFPNLQYIDSRFTQTDNWAYNSIINSKISVTLNQLRLFGTHVDLETTQWKSSYLMNLFMKTMKDYNFQEFKIQNNLACTQSSSDYKQMKINTLISNESQKMHLNISWKITPQQGVLQFVNTAENVRNKFANFGKLFEFLQKQWQLRRSLLSLCIIFDQFLCDPNNFDIVLKTIIDFKELKKLKFYVSNQTLLNPSNYFFYFNQIGELKQLMYLQLDLQNNEIVINESFLNRIIRTIQQLSYLNLFYLNIRFNEIKNIKDLHNFNSQIINSIKNPYLNHIYLIETKEENLNYRFKQALSLIHSNASKFININQFQNIILQEDAQNYKEKIFKYQTELFYKKKMQLIRCCVLSNFHQFNYGNRFRQQVIYQILDMIINK</sequence>
<dbReference type="EMBL" id="CAJJDM010000009">
    <property type="protein sequence ID" value="CAD8047908.1"/>
    <property type="molecule type" value="Genomic_DNA"/>
</dbReference>
<protein>
    <submittedName>
        <fullName evidence="2">Uncharacterized protein</fullName>
    </submittedName>
</protein>
<proteinExistence type="predicted"/>
<accession>A0A8S1K065</accession>
<feature type="region of interest" description="Disordered" evidence="1">
    <location>
        <begin position="21"/>
        <end position="44"/>
    </location>
</feature>
<evidence type="ECO:0000313" key="2">
    <source>
        <dbReference type="EMBL" id="CAD8047908.1"/>
    </source>
</evidence>